<gene>
    <name evidence="3" type="ORF">PHYSODRAFT_264663</name>
</gene>
<feature type="region of interest" description="Disordered" evidence="2">
    <location>
        <begin position="415"/>
        <end position="444"/>
    </location>
</feature>
<keyword evidence="4" id="KW-1185">Reference proteome</keyword>
<keyword evidence="1" id="KW-0175">Coiled coil</keyword>
<dbReference type="EMBL" id="JH159158">
    <property type="protein sequence ID" value="EGZ10943.1"/>
    <property type="molecule type" value="Genomic_DNA"/>
</dbReference>
<evidence type="ECO:0000256" key="1">
    <source>
        <dbReference type="SAM" id="Coils"/>
    </source>
</evidence>
<evidence type="ECO:0000256" key="2">
    <source>
        <dbReference type="SAM" id="MobiDB-lite"/>
    </source>
</evidence>
<dbReference type="OMA" id="GFREMEM"/>
<accession>G5A1Z5</accession>
<evidence type="ECO:0000313" key="4">
    <source>
        <dbReference type="Proteomes" id="UP000002640"/>
    </source>
</evidence>
<reference evidence="3 4" key="1">
    <citation type="journal article" date="2006" name="Science">
        <title>Phytophthora genome sequences uncover evolutionary origins and mechanisms of pathogenesis.</title>
        <authorList>
            <person name="Tyler B.M."/>
            <person name="Tripathy S."/>
            <person name="Zhang X."/>
            <person name="Dehal P."/>
            <person name="Jiang R.H."/>
            <person name="Aerts A."/>
            <person name="Arredondo F.D."/>
            <person name="Baxter L."/>
            <person name="Bensasson D."/>
            <person name="Beynon J.L."/>
            <person name="Chapman J."/>
            <person name="Damasceno C.M."/>
            <person name="Dorrance A.E."/>
            <person name="Dou D."/>
            <person name="Dickerman A.W."/>
            <person name="Dubchak I.L."/>
            <person name="Garbelotto M."/>
            <person name="Gijzen M."/>
            <person name="Gordon S.G."/>
            <person name="Govers F."/>
            <person name="Grunwald N.J."/>
            <person name="Huang W."/>
            <person name="Ivors K.L."/>
            <person name="Jones R.W."/>
            <person name="Kamoun S."/>
            <person name="Krampis K."/>
            <person name="Lamour K.H."/>
            <person name="Lee M.K."/>
            <person name="McDonald W.H."/>
            <person name="Medina M."/>
            <person name="Meijer H.J."/>
            <person name="Nordberg E.K."/>
            <person name="Maclean D.J."/>
            <person name="Ospina-Giraldo M.D."/>
            <person name="Morris P.F."/>
            <person name="Phuntumart V."/>
            <person name="Putnam N.H."/>
            <person name="Rash S."/>
            <person name="Rose J.K."/>
            <person name="Sakihama Y."/>
            <person name="Salamov A.A."/>
            <person name="Savidor A."/>
            <person name="Scheuring C.F."/>
            <person name="Smith B.M."/>
            <person name="Sobral B.W."/>
            <person name="Terry A."/>
            <person name="Torto-Alalibo T.A."/>
            <person name="Win J."/>
            <person name="Xu Z."/>
            <person name="Zhang H."/>
            <person name="Grigoriev I.V."/>
            <person name="Rokhsar D.S."/>
            <person name="Boore J.L."/>
        </authorList>
    </citation>
    <scope>NUCLEOTIDE SEQUENCE [LARGE SCALE GENOMIC DNA]</scope>
    <source>
        <strain evidence="3 4">P6497</strain>
    </source>
</reference>
<feature type="region of interest" description="Disordered" evidence="2">
    <location>
        <begin position="1"/>
        <end position="28"/>
    </location>
</feature>
<dbReference type="InParanoid" id="G5A1Z5"/>
<dbReference type="KEGG" id="psoj:PHYSODRAFT_264663"/>
<feature type="compositionally biased region" description="Acidic residues" evidence="2">
    <location>
        <begin position="422"/>
        <end position="438"/>
    </location>
</feature>
<evidence type="ECO:0000313" key="3">
    <source>
        <dbReference type="EMBL" id="EGZ10943.1"/>
    </source>
</evidence>
<name>G5A1Z5_PHYSP</name>
<feature type="region of interest" description="Disordered" evidence="2">
    <location>
        <begin position="44"/>
        <end position="74"/>
    </location>
</feature>
<proteinExistence type="predicted"/>
<dbReference type="GeneID" id="20639628"/>
<dbReference type="Proteomes" id="UP000002640">
    <property type="component" value="Unassembled WGS sequence"/>
</dbReference>
<dbReference type="SMR" id="G5A1Z5"/>
<feature type="coiled-coil region" evidence="1">
    <location>
        <begin position="90"/>
        <end position="131"/>
    </location>
</feature>
<organism evidence="3 4">
    <name type="scientific">Phytophthora sojae (strain P6497)</name>
    <name type="common">Soybean stem and root rot agent</name>
    <name type="synonym">Phytophthora megasperma f. sp. glycines</name>
    <dbReference type="NCBI Taxonomy" id="1094619"/>
    <lineage>
        <taxon>Eukaryota</taxon>
        <taxon>Sar</taxon>
        <taxon>Stramenopiles</taxon>
        <taxon>Oomycota</taxon>
        <taxon>Peronosporomycetes</taxon>
        <taxon>Peronosporales</taxon>
        <taxon>Peronosporaceae</taxon>
        <taxon>Phytophthora</taxon>
    </lineage>
</organism>
<protein>
    <submittedName>
        <fullName evidence="3">Uncharacterized protein</fullName>
    </submittedName>
</protein>
<dbReference type="RefSeq" id="XP_009533688.1">
    <property type="nucleotide sequence ID" value="XM_009535393.1"/>
</dbReference>
<dbReference type="AlphaFoldDB" id="G5A1Z5"/>
<sequence length="444" mass="50521">MKAANQERSSKPEDDSSGMSSLHRRFLANAEQLQVQDAEIQRLQRQTQEQQQRIDELEAQVLQPNKSSDEEHDNQLARLRSELADRDRLLQEQDDDMDQATQTITMLMQQVQALQQVAARAEQAQRDAEADQMLRHVLREDGDDDEVDAEIVRQLRAELQSAVQARQQSSRLVCELEEERVWLKETAEVLSSELQVLKEANRDMLVKMESEQKGFREMEMAKAKADKEINHLKAVESVREEMLTVMQAQVKTMQADNQKLKHAITCCQQSADRQFQVLEKDRQSIDEENYQLRLELSSLKEDFTHLSNKLRDIQNEELDVASDCEEGLEVLQTDEYASQVHGAATPVVKLERALAASPSHTMLGLAQVDFQKQGTNSSLKEDQAKNVSPSILVKKLELLVSAQLECLIVRRDRLRESSDASSDYDEGYDDGADADDADDAARLD</sequence>